<evidence type="ECO:0000313" key="5">
    <source>
        <dbReference type="EMBL" id="GAK54631.1"/>
    </source>
</evidence>
<accession>A0A081BTA0</accession>
<dbReference type="PROSITE" id="PS50893">
    <property type="entry name" value="ABC_TRANSPORTER_2"/>
    <property type="match status" value="1"/>
</dbReference>
<protein>
    <submittedName>
        <fullName evidence="5">ABC transporter related</fullName>
    </submittedName>
</protein>
<gene>
    <name evidence="5" type="ORF">U14_05918</name>
</gene>
<dbReference type="HOGENOM" id="CLU_000604_36_3_0"/>
<sequence>MSDRQLQFHHVTFRYDTSPQAVFEDISLHLNAGWTGIVGSNGAGKTTLLKLAASSLEPDDGMIQTPRRAVYCPQRTDFPPDRFDAFLAADTKTAALLKQMLRVRDEWNARWETLSHGERKRAQIAVALWQEPDLLAIDEPTNHIDTEARSIVSAALHTYEGIGLLVSHDRELLDTLCQQCVFVEPPSITIRPGGISKGMTQSRQEQESLKKEARIKKQAYKQLQREAIRRRQEAQQADKKRSKRHIDRHDHDAKGKIDAARVSGKDAVAGKLLRQLDGRLRHAQQQADSIHVKKEYPTGIWLPGSCSPRDALAEFPASCLKLGEEKELVLPRLFVQPTDRIGITGANGTGKSTLIRKLLASLTLPEERVTYIPQEISVEQSRQILTDIQRLPRQELGQIMTIISRLGSRPQRLLDSAEPSPGELRKLLLALGVLRSPYLIILDEPTNHMDLVSIQCLEEALADCPCCLMLVSHDTYLLDKLTTIRWHISQSAQSEQRCELHVT</sequence>
<dbReference type="InterPro" id="IPR051309">
    <property type="entry name" value="ABCF_ATPase"/>
</dbReference>
<evidence type="ECO:0000259" key="4">
    <source>
        <dbReference type="PROSITE" id="PS50893"/>
    </source>
</evidence>
<feature type="compositionally biased region" description="Basic and acidic residues" evidence="3">
    <location>
        <begin position="247"/>
        <end position="259"/>
    </location>
</feature>
<dbReference type="AlphaFoldDB" id="A0A081BTA0"/>
<evidence type="ECO:0000256" key="2">
    <source>
        <dbReference type="ARBA" id="ARBA00022840"/>
    </source>
</evidence>
<reference evidence="5" key="1">
    <citation type="journal article" date="2015" name="PeerJ">
        <title>First genomic representation of candidate bacterial phylum KSB3 points to enhanced environmental sensing as a trigger of wastewater bulking.</title>
        <authorList>
            <person name="Sekiguchi Y."/>
            <person name="Ohashi A."/>
            <person name="Parks D.H."/>
            <person name="Yamauchi T."/>
            <person name="Tyson G.W."/>
            <person name="Hugenholtz P."/>
        </authorList>
    </citation>
    <scope>NUCLEOTIDE SEQUENCE [LARGE SCALE GENOMIC DNA]</scope>
</reference>
<organism evidence="5">
    <name type="scientific">Candidatus Moduliflexus flocculans</name>
    <dbReference type="NCBI Taxonomy" id="1499966"/>
    <lineage>
        <taxon>Bacteria</taxon>
        <taxon>Candidatus Moduliflexota</taxon>
        <taxon>Candidatus Moduliflexia</taxon>
        <taxon>Candidatus Moduliflexales</taxon>
        <taxon>Candidatus Moduliflexaceae</taxon>
    </lineage>
</organism>
<keyword evidence="1" id="KW-0547">Nucleotide-binding</keyword>
<evidence type="ECO:0000313" key="6">
    <source>
        <dbReference type="Proteomes" id="UP000030700"/>
    </source>
</evidence>
<dbReference type="EMBL" id="DF820462">
    <property type="protein sequence ID" value="GAK54631.1"/>
    <property type="molecule type" value="Genomic_DNA"/>
</dbReference>
<dbReference type="STRING" id="1499966.U14_05918"/>
<dbReference type="Pfam" id="PF00005">
    <property type="entry name" value="ABC_tran"/>
    <property type="match status" value="2"/>
</dbReference>
<feature type="region of interest" description="Disordered" evidence="3">
    <location>
        <begin position="192"/>
        <end position="259"/>
    </location>
</feature>
<dbReference type="PANTHER" id="PTHR42855:SF1">
    <property type="entry name" value="ABC TRANSPORTER DOMAIN-CONTAINING PROTEIN"/>
    <property type="match status" value="1"/>
</dbReference>
<name>A0A081BTA0_9BACT</name>
<dbReference type="InterPro" id="IPR017871">
    <property type="entry name" value="ABC_transporter-like_CS"/>
</dbReference>
<feature type="domain" description="ABC transporter" evidence="4">
    <location>
        <begin position="6"/>
        <end position="211"/>
    </location>
</feature>
<dbReference type="SMART" id="SM00382">
    <property type="entry name" value="AAA"/>
    <property type="match status" value="2"/>
</dbReference>
<dbReference type="Gene3D" id="3.40.50.300">
    <property type="entry name" value="P-loop containing nucleotide triphosphate hydrolases"/>
    <property type="match status" value="2"/>
</dbReference>
<feature type="compositionally biased region" description="Basic and acidic residues" evidence="3">
    <location>
        <begin position="223"/>
        <end position="239"/>
    </location>
</feature>
<dbReference type="Proteomes" id="UP000030700">
    <property type="component" value="Unassembled WGS sequence"/>
</dbReference>
<dbReference type="PANTHER" id="PTHR42855">
    <property type="entry name" value="ABC TRANSPORTER ATP-BINDING SUBUNIT"/>
    <property type="match status" value="1"/>
</dbReference>
<dbReference type="InterPro" id="IPR003439">
    <property type="entry name" value="ABC_transporter-like_ATP-bd"/>
</dbReference>
<dbReference type="CDD" id="cd03221">
    <property type="entry name" value="ABCF_EF-3"/>
    <property type="match status" value="1"/>
</dbReference>
<dbReference type="InterPro" id="IPR027417">
    <property type="entry name" value="P-loop_NTPase"/>
</dbReference>
<proteinExistence type="predicted"/>
<dbReference type="InterPro" id="IPR003593">
    <property type="entry name" value="AAA+_ATPase"/>
</dbReference>
<dbReference type="SUPFAM" id="SSF52540">
    <property type="entry name" value="P-loop containing nucleoside triphosphate hydrolases"/>
    <property type="match status" value="2"/>
</dbReference>
<dbReference type="GO" id="GO:0016887">
    <property type="term" value="F:ATP hydrolysis activity"/>
    <property type="evidence" value="ECO:0007669"/>
    <property type="project" value="InterPro"/>
</dbReference>
<evidence type="ECO:0000256" key="3">
    <source>
        <dbReference type="SAM" id="MobiDB-lite"/>
    </source>
</evidence>
<evidence type="ECO:0000256" key="1">
    <source>
        <dbReference type="ARBA" id="ARBA00022741"/>
    </source>
</evidence>
<dbReference type="GO" id="GO:0005524">
    <property type="term" value="F:ATP binding"/>
    <property type="evidence" value="ECO:0007669"/>
    <property type="project" value="UniProtKB-KW"/>
</dbReference>
<dbReference type="PROSITE" id="PS00211">
    <property type="entry name" value="ABC_TRANSPORTER_1"/>
    <property type="match status" value="1"/>
</dbReference>
<keyword evidence="2" id="KW-0067">ATP-binding</keyword>
<keyword evidence="6" id="KW-1185">Reference proteome</keyword>